<evidence type="ECO:0000313" key="2">
    <source>
        <dbReference type="Proteomes" id="UP001251085"/>
    </source>
</evidence>
<dbReference type="RefSeq" id="WP_311758266.1">
    <property type="nucleotide sequence ID" value="NZ_JAVRQI010000003.1"/>
</dbReference>
<comment type="caution">
    <text evidence="1">The sequence shown here is derived from an EMBL/GenBank/DDBJ whole genome shotgun (WGS) entry which is preliminary data.</text>
</comment>
<accession>A0ABU3EBC5</accession>
<evidence type="ECO:0000313" key="1">
    <source>
        <dbReference type="EMBL" id="MDT1061162.1"/>
    </source>
</evidence>
<protein>
    <submittedName>
        <fullName evidence="1">VVA0879 family protein</fullName>
    </submittedName>
</protein>
<reference evidence="2" key="1">
    <citation type="submission" date="2023-07" db="EMBL/GenBank/DDBJ databases">
        <title>Characterization of two Paracoccaceae strains isolated from Phycosphere and proposal of Xinfangfangia lacusdiani sp. nov.</title>
        <authorList>
            <person name="Deng Y."/>
            <person name="Zhang Y.Q."/>
        </authorList>
    </citation>
    <scope>NUCLEOTIDE SEQUENCE [LARGE SCALE GENOMIC DNA]</scope>
    <source>
        <strain evidence="2">CPCC 101403</strain>
    </source>
</reference>
<organism evidence="1 2">
    <name type="scientific">Paracoccus broussonetiae</name>
    <dbReference type="NCBI Taxonomy" id="3075834"/>
    <lineage>
        <taxon>Bacteria</taxon>
        <taxon>Pseudomonadati</taxon>
        <taxon>Pseudomonadota</taxon>
        <taxon>Alphaproteobacteria</taxon>
        <taxon>Rhodobacterales</taxon>
        <taxon>Paracoccaceae</taxon>
        <taxon>Paracoccus</taxon>
    </lineage>
</organism>
<dbReference type="EMBL" id="JAVRQI010000003">
    <property type="protein sequence ID" value="MDT1061162.1"/>
    <property type="molecule type" value="Genomic_DNA"/>
</dbReference>
<name>A0ABU3EBC5_9RHOB</name>
<dbReference type="NCBIfam" id="NF041591">
    <property type="entry name" value="CxxC_VVA0879"/>
    <property type="match status" value="1"/>
</dbReference>
<dbReference type="InterPro" id="IPR048166">
    <property type="entry name" value="VVA0879-like"/>
</dbReference>
<sequence length="126" mass="13689">MKTMTIPEFHAALKAQNVERADLALVCPVCGTVQSARDLIAAGAGLNFEDVERYLGFSCVGRWTDAGPARKNPDGKPCNWTLGGLFQLHRLEVVDDDGSRHPRFEVATPEQAQQHALEFAKLVGAA</sequence>
<gene>
    <name evidence="1" type="ORF">RM190_04775</name>
</gene>
<dbReference type="Proteomes" id="UP001251085">
    <property type="component" value="Unassembled WGS sequence"/>
</dbReference>
<keyword evidence="2" id="KW-1185">Reference proteome</keyword>
<proteinExistence type="predicted"/>